<feature type="transmembrane region" description="Helical" evidence="5">
    <location>
        <begin position="43"/>
        <end position="64"/>
    </location>
</feature>
<evidence type="ECO:0000256" key="3">
    <source>
        <dbReference type="ARBA" id="ARBA00022989"/>
    </source>
</evidence>
<feature type="transmembrane region" description="Helical" evidence="5">
    <location>
        <begin position="124"/>
        <end position="156"/>
    </location>
</feature>
<keyword evidence="4 5" id="KW-0472">Membrane</keyword>
<proteinExistence type="predicted"/>
<organism evidence="6 7">
    <name type="scientific">Marinithermofilum abyssi</name>
    <dbReference type="NCBI Taxonomy" id="1571185"/>
    <lineage>
        <taxon>Bacteria</taxon>
        <taxon>Bacillati</taxon>
        <taxon>Bacillota</taxon>
        <taxon>Bacilli</taxon>
        <taxon>Bacillales</taxon>
        <taxon>Thermoactinomycetaceae</taxon>
        <taxon>Marinithermofilum</taxon>
    </lineage>
</organism>
<feature type="transmembrane region" description="Helical" evidence="5">
    <location>
        <begin position="71"/>
        <end position="92"/>
    </location>
</feature>
<dbReference type="InterPro" id="IPR007269">
    <property type="entry name" value="ICMT_MeTrfase"/>
</dbReference>
<reference evidence="6" key="1">
    <citation type="journal article" date="2014" name="Int. J. Syst. Evol. Microbiol.">
        <title>Complete genome sequence of Corynebacterium casei LMG S-19264T (=DSM 44701T), isolated from a smear-ripened cheese.</title>
        <authorList>
            <consortium name="US DOE Joint Genome Institute (JGI-PGF)"/>
            <person name="Walter F."/>
            <person name="Albersmeier A."/>
            <person name="Kalinowski J."/>
            <person name="Ruckert C."/>
        </authorList>
    </citation>
    <scope>NUCLEOTIDE SEQUENCE</scope>
    <source>
        <strain evidence="6">CGMCC 1.15179</strain>
    </source>
</reference>
<evidence type="ECO:0000313" key="6">
    <source>
        <dbReference type="EMBL" id="GGE07292.1"/>
    </source>
</evidence>
<keyword evidence="3 5" id="KW-1133">Transmembrane helix</keyword>
<evidence type="ECO:0000256" key="4">
    <source>
        <dbReference type="ARBA" id="ARBA00023136"/>
    </source>
</evidence>
<evidence type="ECO:0000256" key="2">
    <source>
        <dbReference type="ARBA" id="ARBA00022692"/>
    </source>
</evidence>
<evidence type="ECO:0000256" key="1">
    <source>
        <dbReference type="ARBA" id="ARBA00004141"/>
    </source>
</evidence>
<dbReference type="AlphaFoldDB" id="A0A8J2VCH4"/>
<dbReference type="Pfam" id="PF04140">
    <property type="entry name" value="ICMT"/>
    <property type="match status" value="1"/>
</dbReference>
<name>A0A8J2VCH4_9BACL</name>
<gene>
    <name evidence="6" type="primary">ypbQ</name>
    <name evidence="6" type="ORF">GCM10011571_05670</name>
</gene>
<dbReference type="InterPro" id="IPR052527">
    <property type="entry name" value="Metal_cation-efflux_comp"/>
</dbReference>
<comment type="subcellular location">
    <subcellularLocation>
        <location evidence="1">Membrane</location>
        <topology evidence="1">Multi-pass membrane protein</topology>
    </subcellularLocation>
</comment>
<dbReference type="Proteomes" id="UP000625210">
    <property type="component" value="Unassembled WGS sequence"/>
</dbReference>
<dbReference type="Gene3D" id="1.20.120.1630">
    <property type="match status" value="1"/>
</dbReference>
<dbReference type="EMBL" id="BMHQ01000002">
    <property type="protein sequence ID" value="GGE07292.1"/>
    <property type="molecule type" value="Genomic_DNA"/>
</dbReference>
<dbReference type="GO" id="GO:0004671">
    <property type="term" value="F:protein C-terminal S-isoprenylcysteine carboxyl O-methyltransferase activity"/>
    <property type="evidence" value="ECO:0007669"/>
    <property type="project" value="InterPro"/>
</dbReference>
<reference evidence="6" key="2">
    <citation type="submission" date="2020-09" db="EMBL/GenBank/DDBJ databases">
        <authorList>
            <person name="Sun Q."/>
            <person name="Zhou Y."/>
        </authorList>
    </citation>
    <scope>NUCLEOTIDE SEQUENCE</scope>
    <source>
        <strain evidence="6">CGMCC 1.15179</strain>
    </source>
</reference>
<dbReference type="PANTHER" id="PTHR43847">
    <property type="entry name" value="BLL3993 PROTEIN"/>
    <property type="match status" value="1"/>
</dbReference>
<evidence type="ECO:0000256" key="5">
    <source>
        <dbReference type="SAM" id="Phobius"/>
    </source>
</evidence>
<protein>
    <recommendedName>
        <fullName evidence="8">Isoprenylcysteine carboxyl methyltransferase</fullName>
    </recommendedName>
</protein>
<dbReference type="RefSeq" id="WP_229751786.1">
    <property type="nucleotide sequence ID" value="NZ_BMHQ01000002.1"/>
</dbReference>
<keyword evidence="7" id="KW-1185">Reference proteome</keyword>
<comment type="caution">
    <text evidence="6">The sequence shown here is derived from an EMBL/GenBank/DDBJ whole genome shotgun (WGS) entry which is preliminary data.</text>
</comment>
<accession>A0A8J2VCH4</accession>
<dbReference type="PANTHER" id="PTHR43847:SF1">
    <property type="entry name" value="BLL3993 PROTEIN"/>
    <property type="match status" value="1"/>
</dbReference>
<evidence type="ECO:0008006" key="8">
    <source>
        <dbReference type="Google" id="ProtNLM"/>
    </source>
</evidence>
<sequence length="193" mass="22160">METKVGMLILALVGLQRLAELRLANINARWACLHGGVEAGKEHYPWVAGVHGLFFVGGFMELYCMKPVPPSWWVVPFTLFMMAQGLRVWSIASLGPYWNTRIWVVPGHPPVMRGPYRWLRHPNYVVVMVELLCLPLLLGAVYTAVAVTVINSWLLLTIRIPAEERALTELTTYQRDMEGTHRWFFWRSPQSEQ</sequence>
<evidence type="ECO:0000313" key="7">
    <source>
        <dbReference type="Proteomes" id="UP000625210"/>
    </source>
</evidence>
<dbReference type="GO" id="GO:0016020">
    <property type="term" value="C:membrane"/>
    <property type="evidence" value="ECO:0007669"/>
    <property type="project" value="UniProtKB-SubCell"/>
</dbReference>
<keyword evidence="2 5" id="KW-0812">Transmembrane</keyword>